<comment type="caution">
    <text evidence="6">The sequence shown here is derived from an EMBL/GenBank/DDBJ whole genome shotgun (WGS) entry which is preliminary data.</text>
</comment>
<evidence type="ECO:0000256" key="4">
    <source>
        <dbReference type="ARBA" id="ARBA00023014"/>
    </source>
</evidence>
<dbReference type="CDD" id="cd01335">
    <property type="entry name" value="Radical_SAM"/>
    <property type="match status" value="1"/>
</dbReference>
<evidence type="ECO:0000259" key="5">
    <source>
        <dbReference type="PROSITE" id="PS51918"/>
    </source>
</evidence>
<dbReference type="InterPro" id="IPR050377">
    <property type="entry name" value="Radical_SAM_PqqE_MftC-like"/>
</dbReference>
<dbReference type="GO" id="GO:0003824">
    <property type="term" value="F:catalytic activity"/>
    <property type="evidence" value="ECO:0007669"/>
    <property type="project" value="InterPro"/>
</dbReference>
<gene>
    <name evidence="6" type="ORF">A45J_2307</name>
</gene>
<protein>
    <submittedName>
        <fullName evidence="6">Radical SAM protein</fullName>
    </submittedName>
</protein>
<keyword evidence="4" id="KW-0411">Iron-sulfur</keyword>
<dbReference type="GO" id="GO:0046872">
    <property type="term" value="F:metal ion binding"/>
    <property type="evidence" value="ECO:0007669"/>
    <property type="project" value="UniProtKB-KW"/>
</dbReference>
<organism evidence="6">
    <name type="scientific">hot springs metagenome</name>
    <dbReference type="NCBI Taxonomy" id="433727"/>
    <lineage>
        <taxon>unclassified sequences</taxon>
        <taxon>metagenomes</taxon>
        <taxon>ecological metagenomes</taxon>
    </lineage>
</organism>
<dbReference type="EMBL" id="BLAB01000001">
    <property type="protein sequence ID" value="GER94544.1"/>
    <property type="molecule type" value="Genomic_DNA"/>
</dbReference>
<keyword evidence="1" id="KW-0949">S-adenosyl-L-methionine</keyword>
<feature type="domain" description="Radical SAM core" evidence="5">
    <location>
        <begin position="80"/>
        <end position="289"/>
    </location>
</feature>
<dbReference type="InterPro" id="IPR007197">
    <property type="entry name" value="rSAM"/>
</dbReference>
<reference evidence="6" key="1">
    <citation type="submission" date="2019-10" db="EMBL/GenBank/DDBJ databases">
        <title>Metagenomic sequencing of thiosulfate-disproportionating enrichment culture.</title>
        <authorList>
            <person name="Umezawa K."/>
            <person name="Kojima H."/>
            <person name="Fukui M."/>
        </authorList>
    </citation>
    <scope>NUCLEOTIDE SEQUENCE</scope>
    <source>
        <strain evidence="6">45J</strain>
    </source>
</reference>
<dbReference type="InterPro" id="IPR058240">
    <property type="entry name" value="rSAM_sf"/>
</dbReference>
<dbReference type="SFLD" id="SFLDS00029">
    <property type="entry name" value="Radical_SAM"/>
    <property type="match status" value="1"/>
</dbReference>
<dbReference type="SFLD" id="SFLDG01067">
    <property type="entry name" value="SPASM/twitch_domain_containing"/>
    <property type="match status" value="1"/>
</dbReference>
<evidence type="ECO:0000256" key="2">
    <source>
        <dbReference type="ARBA" id="ARBA00022723"/>
    </source>
</evidence>
<accession>A0A5J4KZ71</accession>
<dbReference type="AlphaFoldDB" id="A0A5J4KZ71"/>
<dbReference type="Pfam" id="PF04055">
    <property type="entry name" value="Radical_SAM"/>
    <property type="match status" value="1"/>
</dbReference>
<evidence type="ECO:0000313" key="6">
    <source>
        <dbReference type="EMBL" id="GER94544.1"/>
    </source>
</evidence>
<sequence length="379" mass="43165">MRYYLSKWFVLKWLETPSVYDIKNDELYELDGDAFEFLKKCSHPEGCIGDVDTEFIDYCLSEGILTKEVVNTKRPVIAKSPVPSLRYLELQITDKCNLRCRHCYIGKPISNELSIYEIKTVLDEFEEMQGLRLLITGGEPLIHSHFDEINFLLPEYNFRKILFTNGLLLNPKILKGLNVDEIQFSVDGMENGHESIRGKGTYKVVMQKIYEAIDAGITVSIATMIHARNLDEFDEMDKLFRKIGIKDWTVDVPCVSGNLELNPIFSVPPKIAGRYLNYGFSSGLHGGGEGFACGLHLMSVLANGNICKCAFYSHTPVGNINEGLRRSWKKIKPLRLENMECSDSLCGFINECRGGCRFRAGDNRKRDLYKCYAYDIIKP</sequence>
<dbReference type="InterPro" id="IPR013785">
    <property type="entry name" value="Aldolase_TIM"/>
</dbReference>
<dbReference type="PANTHER" id="PTHR11228:SF7">
    <property type="entry name" value="PQQA PEPTIDE CYCLASE"/>
    <property type="match status" value="1"/>
</dbReference>
<dbReference type="PANTHER" id="PTHR11228">
    <property type="entry name" value="RADICAL SAM DOMAIN PROTEIN"/>
    <property type="match status" value="1"/>
</dbReference>
<dbReference type="SFLD" id="SFLDG01386">
    <property type="entry name" value="main_SPASM_domain-containing"/>
    <property type="match status" value="1"/>
</dbReference>
<dbReference type="Gene3D" id="3.20.20.70">
    <property type="entry name" value="Aldolase class I"/>
    <property type="match status" value="1"/>
</dbReference>
<dbReference type="GO" id="GO:0051536">
    <property type="term" value="F:iron-sulfur cluster binding"/>
    <property type="evidence" value="ECO:0007669"/>
    <property type="project" value="UniProtKB-KW"/>
</dbReference>
<evidence type="ECO:0000256" key="1">
    <source>
        <dbReference type="ARBA" id="ARBA00022691"/>
    </source>
</evidence>
<keyword evidence="3" id="KW-0408">Iron</keyword>
<keyword evidence="2" id="KW-0479">Metal-binding</keyword>
<proteinExistence type="predicted"/>
<name>A0A5J4KZ71_9ZZZZ</name>
<dbReference type="PROSITE" id="PS51918">
    <property type="entry name" value="RADICAL_SAM"/>
    <property type="match status" value="1"/>
</dbReference>
<dbReference type="SUPFAM" id="SSF102114">
    <property type="entry name" value="Radical SAM enzymes"/>
    <property type="match status" value="1"/>
</dbReference>
<evidence type="ECO:0000256" key="3">
    <source>
        <dbReference type="ARBA" id="ARBA00023004"/>
    </source>
</evidence>